<feature type="transmembrane region" description="Helical" evidence="6">
    <location>
        <begin position="12"/>
        <end position="36"/>
    </location>
</feature>
<evidence type="ECO:0000256" key="4">
    <source>
        <dbReference type="ARBA" id="ARBA00022989"/>
    </source>
</evidence>
<name>A0ABW8RPX3_9BACI</name>
<dbReference type="PANTHER" id="PTHR30250">
    <property type="entry name" value="PST FAMILY PREDICTED COLANIC ACID TRANSPORTER"/>
    <property type="match status" value="1"/>
</dbReference>
<protein>
    <submittedName>
        <fullName evidence="7">Oligosaccharide flippase family protein</fullName>
    </submittedName>
</protein>
<comment type="caution">
    <text evidence="7">The sequence shown here is derived from an EMBL/GenBank/DDBJ whole genome shotgun (WGS) entry which is preliminary data.</text>
</comment>
<feature type="transmembrane region" description="Helical" evidence="6">
    <location>
        <begin position="359"/>
        <end position="379"/>
    </location>
</feature>
<evidence type="ECO:0000256" key="2">
    <source>
        <dbReference type="ARBA" id="ARBA00022475"/>
    </source>
</evidence>
<keyword evidence="5 6" id="KW-0472">Membrane</keyword>
<keyword evidence="8" id="KW-1185">Reference proteome</keyword>
<evidence type="ECO:0000256" key="3">
    <source>
        <dbReference type="ARBA" id="ARBA00022692"/>
    </source>
</evidence>
<keyword evidence="3 6" id="KW-0812">Transmembrane</keyword>
<reference evidence="7 8" key="1">
    <citation type="submission" date="2024-11" db="EMBL/GenBank/DDBJ databases">
        <authorList>
            <person name="Lucas J.A."/>
        </authorList>
    </citation>
    <scope>NUCLEOTIDE SEQUENCE [LARGE SCALE GENOMIC DNA]</scope>
    <source>
        <strain evidence="7 8">Z 5.4</strain>
    </source>
</reference>
<evidence type="ECO:0000313" key="7">
    <source>
        <dbReference type="EMBL" id="MFK9094230.1"/>
    </source>
</evidence>
<evidence type="ECO:0000256" key="1">
    <source>
        <dbReference type="ARBA" id="ARBA00004651"/>
    </source>
</evidence>
<accession>A0ABW8RPX3</accession>
<feature type="transmembrane region" description="Helical" evidence="6">
    <location>
        <begin position="114"/>
        <end position="136"/>
    </location>
</feature>
<evidence type="ECO:0000313" key="8">
    <source>
        <dbReference type="Proteomes" id="UP001623041"/>
    </source>
</evidence>
<keyword evidence="4 6" id="KW-1133">Transmembrane helix</keyword>
<comment type="subcellular location">
    <subcellularLocation>
        <location evidence="1">Cell membrane</location>
        <topology evidence="1">Multi-pass membrane protein</topology>
    </subcellularLocation>
</comment>
<feature type="transmembrane region" description="Helical" evidence="6">
    <location>
        <begin position="42"/>
        <end position="62"/>
    </location>
</feature>
<dbReference type="EMBL" id="JBJHQH010000021">
    <property type="protein sequence ID" value="MFK9094230.1"/>
    <property type="molecule type" value="Genomic_DNA"/>
</dbReference>
<dbReference type="Proteomes" id="UP001623041">
    <property type="component" value="Unassembled WGS sequence"/>
</dbReference>
<feature type="transmembrane region" description="Helical" evidence="6">
    <location>
        <begin position="83"/>
        <end position="108"/>
    </location>
</feature>
<feature type="transmembrane region" description="Helical" evidence="6">
    <location>
        <begin position="216"/>
        <end position="249"/>
    </location>
</feature>
<evidence type="ECO:0000256" key="6">
    <source>
        <dbReference type="SAM" id="Phobius"/>
    </source>
</evidence>
<proteinExistence type="predicted"/>
<feature type="transmembrane region" description="Helical" evidence="6">
    <location>
        <begin position="171"/>
        <end position="195"/>
    </location>
</feature>
<dbReference type="InterPro" id="IPR050833">
    <property type="entry name" value="Poly_Biosynth_Transport"/>
</dbReference>
<feature type="transmembrane region" description="Helical" evidence="6">
    <location>
        <begin position="385"/>
        <end position="406"/>
    </location>
</feature>
<dbReference type="PANTHER" id="PTHR30250:SF11">
    <property type="entry name" value="O-ANTIGEN TRANSPORTER-RELATED"/>
    <property type="match status" value="1"/>
</dbReference>
<gene>
    <name evidence="7" type="ORF">ACJEBI_22490</name>
</gene>
<feature type="transmembrane region" description="Helical" evidence="6">
    <location>
        <begin position="292"/>
        <end position="316"/>
    </location>
</feature>
<dbReference type="RefSeq" id="WP_406582705.1">
    <property type="nucleotide sequence ID" value="NZ_JBJHQH010000021.1"/>
</dbReference>
<feature type="transmembrane region" description="Helical" evidence="6">
    <location>
        <begin position="328"/>
        <end position="347"/>
    </location>
</feature>
<sequence>MIFNKKQTKNLGYLYVVQVVNQIFPVITIPILIAGLGLNEYGVLQFALSFSGYVYLIADYGFALSAPRDIARNRDNVNYISRLYYIVQTTRLLMLVSCYVLVGLFFVLTDVFSLYETVCLYMILYTCGNILFPVWYFQGMEDLRYSASLTLVTKASQFICIYYSLRNNSDIMVIVAIYCCLNCLQAIIAHIVILKKYKLIFYRPKISDIKDAIRSGWVLFVSQSATSLFSSANILILGAVATPAAVAIFATGEKIVRAAVNFIGPISRVIYPSSCRLFPKSYKVGLEYIKSIAKYVVPLFAMGSIMLFALSEFIAIIFTKEYYTEVALIIKILAPLPLFIMVNNLAGTQIILNVNAEKTLKNIVVSTGILNIIIAFILAQELGAVGMATSSLVAELYMMLATLVFAKIKGDKYEKTQNISCNVHL</sequence>
<dbReference type="Pfam" id="PF01943">
    <property type="entry name" value="Polysacc_synt"/>
    <property type="match status" value="1"/>
</dbReference>
<organism evidence="7 8">
    <name type="scientific">Bacillus salipaludis</name>
    <dbReference type="NCBI Taxonomy" id="2547811"/>
    <lineage>
        <taxon>Bacteria</taxon>
        <taxon>Bacillati</taxon>
        <taxon>Bacillota</taxon>
        <taxon>Bacilli</taxon>
        <taxon>Bacillales</taxon>
        <taxon>Bacillaceae</taxon>
        <taxon>Bacillus</taxon>
    </lineage>
</organism>
<keyword evidence="2" id="KW-1003">Cell membrane</keyword>
<evidence type="ECO:0000256" key="5">
    <source>
        <dbReference type="ARBA" id="ARBA00023136"/>
    </source>
</evidence>
<dbReference type="InterPro" id="IPR002797">
    <property type="entry name" value="Polysacc_synth"/>
</dbReference>